<dbReference type="AlphaFoldDB" id="A0A0R1EXV0"/>
<gene>
    <name evidence="5" type="ORF">FD51_GL002594</name>
</gene>
<dbReference type="PANTHER" id="PTHR30146">
    <property type="entry name" value="LACI-RELATED TRANSCRIPTIONAL REPRESSOR"/>
    <property type="match status" value="1"/>
</dbReference>
<dbReference type="SUPFAM" id="SSF47413">
    <property type="entry name" value="lambda repressor-like DNA-binding domains"/>
    <property type="match status" value="1"/>
</dbReference>
<sequence>MTTITDIAKAAGVSIATVSRILNYDATLAVTPETRQRVLKTAEKLAYKPRRRKRVPTQTTVALVQWRSEQEELNDLYYLQIQYAIEAKAASVGYHLQNFHLEQLDSDSVANIQGIIALGKYDAGEVAKMKALGLPVVFVDQNMLAFDCDSVTADYAGPIKEIIEHFRKVGIDDIGFLGGLETSRSGREQFQDVRTVTFDRVAKEGGLARPEFRLIGEFTPDSGYRLMKKAIETLGDQLPHGFIIANDTMAVGALRALNEAGLAVPQRVSVISFNDVAVAKFTTPPLSTVHAATDQMGQTAVELLQARLSDAKRVPRQVNFKSELVMRASSL</sequence>
<dbReference type="Proteomes" id="UP000051984">
    <property type="component" value="Unassembled WGS sequence"/>
</dbReference>
<dbReference type="Pfam" id="PF00356">
    <property type="entry name" value="LacI"/>
    <property type="match status" value="1"/>
</dbReference>
<evidence type="ECO:0000259" key="4">
    <source>
        <dbReference type="PROSITE" id="PS50932"/>
    </source>
</evidence>
<dbReference type="eggNOG" id="COG1609">
    <property type="taxonomic scope" value="Bacteria"/>
</dbReference>
<dbReference type="GO" id="GO:0000976">
    <property type="term" value="F:transcription cis-regulatory region binding"/>
    <property type="evidence" value="ECO:0007669"/>
    <property type="project" value="TreeGrafter"/>
</dbReference>
<proteinExistence type="predicted"/>
<keyword evidence="2" id="KW-0238">DNA-binding</keyword>
<evidence type="ECO:0000313" key="6">
    <source>
        <dbReference type="Proteomes" id="UP000051984"/>
    </source>
</evidence>
<dbReference type="Gene3D" id="3.40.50.2300">
    <property type="match status" value="2"/>
</dbReference>
<dbReference type="Gene3D" id="1.10.260.40">
    <property type="entry name" value="lambda repressor-like DNA-binding domains"/>
    <property type="match status" value="1"/>
</dbReference>
<name>A0A0R1EXV0_LACZE</name>
<dbReference type="PROSITE" id="PS50932">
    <property type="entry name" value="HTH_LACI_2"/>
    <property type="match status" value="1"/>
</dbReference>
<feature type="domain" description="HTH lacI-type" evidence="4">
    <location>
        <begin position="2"/>
        <end position="57"/>
    </location>
</feature>
<keyword evidence="1" id="KW-0805">Transcription regulation</keyword>
<protein>
    <submittedName>
        <fullName evidence="5">Galactose operon repressor</fullName>
    </submittedName>
</protein>
<comment type="caution">
    <text evidence="5">The sequence shown here is derived from an EMBL/GenBank/DDBJ whole genome shotgun (WGS) entry which is preliminary data.</text>
</comment>
<dbReference type="CDD" id="cd01544">
    <property type="entry name" value="PBP1_GalR"/>
    <property type="match status" value="1"/>
</dbReference>
<dbReference type="InterPro" id="IPR010982">
    <property type="entry name" value="Lambda_DNA-bd_dom_sf"/>
</dbReference>
<evidence type="ECO:0000256" key="1">
    <source>
        <dbReference type="ARBA" id="ARBA00023015"/>
    </source>
</evidence>
<dbReference type="CDD" id="cd01392">
    <property type="entry name" value="HTH_LacI"/>
    <property type="match status" value="1"/>
</dbReference>
<dbReference type="GO" id="GO:0003700">
    <property type="term" value="F:DNA-binding transcription factor activity"/>
    <property type="evidence" value="ECO:0007669"/>
    <property type="project" value="TreeGrafter"/>
</dbReference>
<dbReference type="EMBL" id="AZCT01000005">
    <property type="protein sequence ID" value="KRK12707.1"/>
    <property type="molecule type" value="Genomic_DNA"/>
</dbReference>
<dbReference type="InterPro" id="IPR000843">
    <property type="entry name" value="HTH_LacI"/>
</dbReference>
<dbReference type="PATRIC" id="fig|1423816.3.peg.2696"/>
<evidence type="ECO:0000313" key="5">
    <source>
        <dbReference type="EMBL" id="KRK12707.1"/>
    </source>
</evidence>
<accession>A0A0R1EXV0</accession>
<evidence type="ECO:0000256" key="3">
    <source>
        <dbReference type="ARBA" id="ARBA00023163"/>
    </source>
</evidence>
<keyword evidence="3" id="KW-0804">Transcription</keyword>
<dbReference type="SMART" id="SM00354">
    <property type="entry name" value="HTH_LACI"/>
    <property type="match status" value="1"/>
</dbReference>
<dbReference type="InterPro" id="IPR028082">
    <property type="entry name" value="Peripla_BP_I"/>
</dbReference>
<dbReference type="RefSeq" id="WP_010493476.1">
    <property type="nucleotide sequence ID" value="NZ_AZCT01000005.1"/>
</dbReference>
<dbReference type="SUPFAM" id="SSF53822">
    <property type="entry name" value="Periplasmic binding protein-like I"/>
    <property type="match status" value="1"/>
</dbReference>
<dbReference type="PROSITE" id="PS00356">
    <property type="entry name" value="HTH_LACI_1"/>
    <property type="match status" value="1"/>
</dbReference>
<organism evidence="5 6">
    <name type="scientific">Lacticaseibacillus zeae DSM 20178 = KCTC 3804</name>
    <dbReference type="NCBI Taxonomy" id="1423816"/>
    <lineage>
        <taxon>Bacteria</taxon>
        <taxon>Bacillati</taxon>
        <taxon>Bacillota</taxon>
        <taxon>Bacilli</taxon>
        <taxon>Lactobacillales</taxon>
        <taxon>Lactobacillaceae</taxon>
        <taxon>Lacticaseibacillus</taxon>
    </lineage>
</organism>
<dbReference type="Pfam" id="PF13377">
    <property type="entry name" value="Peripla_BP_3"/>
    <property type="match status" value="1"/>
</dbReference>
<evidence type="ECO:0000256" key="2">
    <source>
        <dbReference type="ARBA" id="ARBA00023125"/>
    </source>
</evidence>
<reference evidence="5 6" key="1">
    <citation type="journal article" date="2015" name="Genome Announc.">
        <title>Expanding the biotechnology potential of lactobacilli through comparative genomics of 213 strains and associated genera.</title>
        <authorList>
            <person name="Sun Z."/>
            <person name="Harris H.M."/>
            <person name="McCann A."/>
            <person name="Guo C."/>
            <person name="Argimon S."/>
            <person name="Zhang W."/>
            <person name="Yang X."/>
            <person name="Jeffery I.B."/>
            <person name="Cooney J.C."/>
            <person name="Kagawa T.F."/>
            <person name="Liu W."/>
            <person name="Song Y."/>
            <person name="Salvetti E."/>
            <person name="Wrobel A."/>
            <person name="Rasinkangas P."/>
            <person name="Parkhill J."/>
            <person name="Rea M.C."/>
            <person name="O'Sullivan O."/>
            <person name="Ritari J."/>
            <person name="Douillard F.P."/>
            <person name="Paul Ross R."/>
            <person name="Yang R."/>
            <person name="Briner A.E."/>
            <person name="Felis G.E."/>
            <person name="de Vos W.M."/>
            <person name="Barrangou R."/>
            <person name="Klaenhammer T.R."/>
            <person name="Caufield P.W."/>
            <person name="Cui Y."/>
            <person name="Zhang H."/>
            <person name="O'Toole P.W."/>
        </authorList>
    </citation>
    <scope>NUCLEOTIDE SEQUENCE [LARGE SCALE GENOMIC DNA]</scope>
    <source>
        <strain evidence="5 6">DSM 20178</strain>
    </source>
</reference>
<dbReference type="PRINTS" id="PR00036">
    <property type="entry name" value="HTHLACI"/>
</dbReference>
<dbReference type="PANTHER" id="PTHR30146:SF149">
    <property type="entry name" value="HTH-TYPE TRANSCRIPTIONAL REGULATOR EBGR"/>
    <property type="match status" value="1"/>
</dbReference>
<dbReference type="InterPro" id="IPR046335">
    <property type="entry name" value="LacI/GalR-like_sensor"/>
</dbReference>